<proteinExistence type="inferred from homology"/>
<comment type="similarity">
    <text evidence="1">Belongs to the ADP-ribosylglycohydrolase family.</text>
</comment>
<accession>A0A2Y8ZT19</accession>
<comment type="cofactor">
    <cofactor evidence="3">
        <name>Mg(2+)</name>
        <dbReference type="ChEBI" id="CHEBI:18420"/>
    </cofactor>
    <text evidence="3">Binds 2 magnesium ions per subunit.</text>
</comment>
<dbReference type="EMBL" id="UESZ01000001">
    <property type="protein sequence ID" value="SSA35045.1"/>
    <property type="molecule type" value="Genomic_DNA"/>
</dbReference>
<dbReference type="GO" id="GO:0016787">
    <property type="term" value="F:hydrolase activity"/>
    <property type="evidence" value="ECO:0007669"/>
    <property type="project" value="UniProtKB-KW"/>
</dbReference>
<dbReference type="Gene3D" id="1.10.4080.10">
    <property type="entry name" value="ADP-ribosylation/Crystallin J1"/>
    <property type="match status" value="1"/>
</dbReference>
<sequence>MMKLTTAQQDRACGAILGTATGDALGAGYEFDGVRPGPDGPQMIGGGLGGFDPGEWTDDTSMMYAVLAPLAFSPSCEGIDLDRVAAGFKQWYAGGPADVGVQTSRVLSAADPTAASMSSAAASLHERTGRTAGNGSLMRTAPVALGYLDDPDELVGAALAVSGLTHHDPLAGQACVLWSLAIRHAILHGEFDIRGGLAFLPASSRDYWTGLIDEAETKPPSTFRANGSAMGAFQAAWAAISQTPVPTDGPACQYLTDALATAIGIGHDTDTVAAIAGGLLGARWGASAVPAKYRRPLHGYPGITGERLVELAHLASNGGRAGHLGWPLKERLDYSSWERTDVLVRHPADDGVWLGGVGALENLPPSVDALVSLCLVGRSQVPEGLEHIAFRLIDSADPAANPNLEFVINDAAAMVAALRDEGKTVFLHCVRAESRTPTVAAAYAGLRGIDPRDALAEIQRVLPNASPNTRFRSVLFV</sequence>
<evidence type="ECO:0000256" key="3">
    <source>
        <dbReference type="PIRSR" id="PIRSR605502-1"/>
    </source>
</evidence>
<organism evidence="4 5">
    <name type="scientific">Branchiibius hedensis</name>
    <dbReference type="NCBI Taxonomy" id="672460"/>
    <lineage>
        <taxon>Bacteria</taxon>
        <taxon>Bacillati</taxon>
        <taxon>Actinomycetota</taxon>
        <taxon>Actinomycetes</taxon>
        <taxon>Micrococcales</taxon>
        <taxon>Dermacoccaceae</taxon>
        <taxon>Branchiibius</taxon>
    </lineage>
</organism>
<dbReference type="PANTHER" id="PTHR16222:SF24">
    <property type="entry name" value="ADP-RIBOSYLHYDROLASE ARH3"/>
    <property type="match status" value="1"/>
</dbReference>
<feature type="binding site" evidence="3">
    <location>
        <position position="270"/>
    </location>
    <ligand>
        <name>Mg(2+)</name>
        <dbReference type="ChEBI" id="CHEBI:18420"/>
        <label>1</label>
    </ligand>
</feature>
<dbReference type="Gene3D" id="3.90.190.10">
    <property type="entry name" value="Protein tyrosine phosphatase superfamily"/>
    <property type="match status" value="1"/>
</dbReference>
<feature type="binding site" evidence="3">
    <location>
        <position position="271"/>
    </location>
    <ligand>
        <name>Mg(2+)</name>
        <dbReference type="ChEBI" id="CHEBI:18420"/>
        <label>1</label>
    </ligand>
</feature>
<dbReference type="PANTHER" id="PTHR16222">
    <property type="entry name" value="ADP-RIBOSYLGLYCOHYDROLASE"/>
    <property type="match status" value="1"/>
</dbReference>
<keyword evidence="3" id="KW-0479">Metal-binding</keyword>
<dbReference type="InterPro" id="IPR036705">
    <property type="entry name" value="Ribosyl_crysJ1_sf"/>
</dbReference>
<dbReference type="GO" id="GO:0046872">
    <property type="term" value="F:metal ion binding"/>
    <property type="evidence" value="ECO:0007669"/>
    <property type="project" value="UniProtKB-KW"/>
</dbReference>
<evidence type="ECO:0000256" key="2">
    <source>
        <dbReference type="ARBA" id="ARBA00022801"/>
    </source>
</evidence>
<keyword evidence="3" id="KW-0460">Magnesium</keyword>
<dbReference type="InterPro" id="IPR050792">
    <property type="entry name" value="ADP-ribosylglycohydrolase"/>
</dbReference>
<keyword evidence="2 4" id="KW-0378">Hydrolase</keyword>
<keyword evidence="5" id="KW-1185">Reference proteome</keyword>
<evidence type="ECO:0000313" key="4">
    <source>
        <dbReference type="EMBL" id="SSA35045.1"/>
    </source>
</evidence>
<dbReference type="InterPro" id="IPR005502">
    <property type="entry name" value="Ribosyl_crysJ1"/>
</dbReference>
<evidence type="ECO:0000313" key="5">
    <source>
        <dbReference type="Proteomes" id="UP000250028"/>
    </source>
</evidence>
<dbReference type="SUPFAM" id="SSF52799">
    <property type="entry name" value="(Phosphotyrosine protein) phosphatases II"/>
    <property type="match status" value="1"/>
</dbReference>
<reference evidence="5" key="1">
    <citation type="submission" date="2016-10" db="EMBL/GenBank/DDBJ databases">
        <authorList>
            <person name="Varghese N."/>
            <person name="Submissions S."/>
        </authorList>
    </citation>
    <scope>NUCLEOTIDE SEQUENCE [LARGE SCALE GENOMIC DNA]</scope>
    <source>
        <strain evidence="5">DSM 22951</strain>
    </source>
</reference>
<name>A0A2Y8ZT19_9MICO</name>
<feature type="binding site" evidence="3">
    <location>
        <position position="58"/>
    </location>
    <ligand>
        <name>Mg(2+)</name>
        <dbReference type="ChEBI" id="CHEBI:18420"/>
        <label>1</label>
    </ligand>
</feature>
<feature type="binding site" evidence="3">
    <location>
        <position position="57"/>
    </location>
    <ligand>
        <name>Mg(2+)</name>
        <dbReference type="ChEBI" id="CHEBI:18420"/>
        <label>1</label>
    </ligand>
</feature>
<evidence type="ECO:0000256" key="1">
    <source>
        <dbReference type="ARBA" id="ARBA00010702"/>
    </source>
</evidence>
<gene>
    <name evidence="4" type="ORF">SAMN04489750_2380</name>
</gene>
<dbReference type="AlphaFoldDB" id="A0A2Y8ZT19"/>
<dbReference type="InterPro" id="IPR029021">
    <property type="entry name" value="Prot-tyrosine_phosphatase-like"/>
</dbReference>
<feature type="binding site" evidence="3">
    <location>
        <position position="59"/>
    </location>
    <ligand>
        <name>Mg(2+)</name>
        <dbReference type="ChEBI" id="CHEBI:18420"/>
        <label>1</label>
    </ligand>
</feature>
<dbReference type="Proteomes" id="UP000250028">
    <property type="component" value="Unassembled WGS sequence"/>
</dbReference>
<dbReference type="SUPFAM" id="SSF101478">
    <property type="entry name" value="ADP-ribosylglycohydrolase"/>
    <property type="match status" value="1"/>
</dbReference>
<dbReference type="Pfam" id="PF03747">
    <property type="entry name" value="ADP_ribosyl_GH"/>
    <property type="match status" value="1"/>
</dbReference>
<feature type="binding site" evidence="3">
    <location>
        <position position="268"/>
    </location>
    <ligand>
        <name>Mg(2+)</name>
        <dbReference type="ChEBI" id="CHEBI:18420"/>
        <label>1</label>
    </ligand>
</feature>
<protein>
    <submittedName>
        <fullName evidence="4">ADP-ribosylglycohydrolase</fullName>
    </submittedName>
</protein>